<organism evidence="2 3">
    <name type="scientific">Oedothorax gibbosus</name>
    <dbReference type="NCBI Taxonomy" id="931172"/>
    <lineage>
        <taxon>Eukaryota</taxon>
        <taxon>Metazoa</taxon>
        <taxon>Ecdysozoa</taxon>
        <taxon>Arthropoda</taxon>
        <taxon>Chelicerata</taxon>
        <taxon>Arachnida</taxon>
        <taxon>Araneae</taxon>
        <taxon>Araneomorphae</taxon>
        <taxon>Entelegynae</taxon>
        <taxon>Araneoidea</taxon>
        <taxon>Linyphiidae</taxon>
        <taxon>Erigoninae</taxon>
        <taxon>Oedothorax</taxon>
    </lineage>
</organism>
<dbReference type="Pfam" id="PF00266">
    <property type="entry name" value="Aminotran_5"/>
    <property type="match status" value="1"/>
</dbReference>
<sequence>MQKCGRKAFQILNKYLKKNVMKNINLAPDSHTFKNSNARSSTHLKESTDLRFYSSSKDDNLNNTQETTESATLLNEIYKNISCRGAMFNGPFAWRPVIYCDYAASGQSLNFIEDYIRKEVLPFYGNTHTTNTATSSQSTYFRDEAKDIIRKSVNASEDDAVFFTGNGSTSCVNKLIHMLNLKTPIVVFVGPFEHHSNLLPWREISAKVVRIKETESGLVDLKCLETELKIYSGQKYQLIGSFSAASNVTGILTDDKTVSILLHKYHALSFWDYAAAAPYIPIDMNPIVLGHNEDFAYKDAVFISPHKFVGGPDTPGILIAKKNILQNVVPSEPGGGTVSFVSRNTHKYLDDVEMREEGGTPSIVGAIRAGMVFQLKEAVGCSVISSHEEEICKMVFNSWENIPTLKILGNTYVSRLPIFSFLIHHTQSNLYLHHNFVCALLNDLYGIQTRSGCACAGPYALDLLGIDETMAMKFAELLAEDKTFRKLLSPGFTRLTVPFFMSKSDIEFILESVAQVAEHGWKLLPLYSFNSETGEWKNKSRQGFFGRKWLGSVSYKSGYFAMKEDNIRNVKIKSQSEYLEEARSIFSSSSLQEVSREFTTDQKLMFDAESSDLRWFLLPSEAIHYISVEEIQIKDPVFVVRTRFQYRESTSVKSFASVVITDQSLEVDLQAEVNKAIEIPSVLCLNAWQTLLTRSQHNNNKTTH</sequence>
<reference evidence="2 3" key="1">
    <citation type="journal article" date="2022" name="Nat. Ecol. Evol.">
        <title>A masculinizing supergene underlies an exaggerated male reproductive morph in a spider.</title>
        <authorList>
            <person name="Hendrickx F."/>
            <person name="De Corte Z."/>
            <person name="Sonet G."/>
            <person name="Van Belleghem S.M."/>
            <person name="Kostlbacher S."/>
            <person name="Vangestel C."/>
        </authorList>
    </citation>
    <scope>NUCLEOTIDE SEQUENCE [LARGE SCALE GENOMIC DNA]</scope>
    <source>
        <strain evidence="2">W744_W776</strain>
    </source>
</reference>
<dbReference type="InterPro" id="IPR015421">
    <property type="entry name" value="PyrdxlP-dep_Trfase_major"/>
</dbReference>
<dbReference type="InterPro" id="IPR000192">
    <property type="entry name" value="Aminotrans_V_dom"/>
</dbReference>
<dbReference type="AlphaFoldDB" id="A0AAV6UBF2"/>
<dbReference type="EMBL" id="JAFNEN010000537">
    <property type="protein sequence ID" value="KAG8181059.1"/>
    <property type="molecule type" value="Genomic_DNA"/>
</dbReference>
<dbReference type="Gene3D" id="3.90.1150.10">
    <property type="entry name" value="Aspartate Aminotransferase, domain 1"/>
    <property type="match status" value="1"/>
</dbReference>
<dbReference type="InterPro" id="IPR015422">
    <property type="entry name" value="PyrdxlP-dep_Trfase_small"/>
</dbReference>
<comment type="caution">
    <text evidence="2">The sequence shown here is derived from an EMBL/GenBank/DDBJ whole genome shotgun (WGS) entry which is preliminary data.</text>
</comment>
<dbReference type="PANTHER" id="PTHR43686:SF1">
    <property type="entry name" value="AMINOTRAN_5 DOMAIN-CONTAINING PROTEIN"/>
    <property type="match status" value="1"/>
</dbReference>
<proteinExistence type="predicted"/>
<dbReference type="PANTHER" id="PTHR43686">
    <property type="entry name" value="SULFURTRANSFERASE-RELATED"/>
    <property type="match status" value="1"/>
</dbReference>
<dbReference type="SUPFAM" id="SSF53383">
    <property type="entry name" value="PLP-dependent transferases"/>
    <property type="match status" value="1"/>
</dbReference>
<evidence type="ECO:0000259" key="1">
    <source>
        <dbReference type="Pfam" id="PF00266"/>
    </source>
</evidence>
<gene>
    <name evidence="2" type="ORF">JTE90_014772</name>
</gene>
<dbReference type="Proteomes" id="UP000827092">
    <property type="component" value="Unassembled WGS sequence"/>
</dbReference>
<dbReference type="Gene3D" id="3.40.640.10">
    <property type="entry name" value="Type I PLP-dependent aspartate aminotransferase-like (Major domain)"/>
    <property type="match status" value="1"/>
</dbReference>
<name>A0AAV6UBF2_9ARAC</name>
<evidence type="ECO:0000313" key="2">
    <source>
        <dbReference type="EMBL" id="KAG8181059.1"/>
    </source>
</evidence>
<accession>A0AAV6UBF2</accession>
<protein>
    <recommendedName>
        <fullName evidence="1">Aminotransferase class V domain-containing protein</fullName>
    </recommendedName>
</protein>
<evidence type="ECO:0000313" key="3">
    <source>
        <dbReference type="Proteomes" id="UP000827092"/>
    </source>
</evidence>
<keyword evidence="3" id="KW-1185">Reference proteome</keyword>
<feature type="domain" description="Aminotransferase class V" evidence="1">
    <location>
        <begin position="98"/>
        <end position="460"/>
    </location>
</feature>
<dbReference type="InterPro" id="IPR015424">
    <property type="entry name" value="PyrdxlP-dep_Trfase"/>
</dbReference>